<keyword evidence="1" id="KW-0472">Membrane</keyword>
<accession>A0A9X3J942</accession>
<evidence type="ECO:0008006" key="4">
    <source>
        <dbReference type="Google" id="ProtNLM"/>
    </source>
</evidence>
<proteinExistence type="predicted"/>
<comment type="caution">
    <text evidence="2">The sequence shown here is derived from an EMBL/GenBank/DDBJ whole genome shotgun (WGS) entry which is preliminary data.</text>
</comment>
<evidence type="ECO:0000313" key="2">
    <source>
        <dbReference type="EMBL" id="MCY1723196.1"/>
    </source>
</evidence>
<evidence type="ECO:0000313" key="3">
    <source>
        <dbReference type="Proteomes" id="UP001145087"/>
    </source>
</evidence>
<dbReference type="EMBL" id="JAPOHD010000067">
    <property type="protein sequence ID" value="MCY1723196.1"/>
    <property type="molecule type" value="Genomic_DNA"/>
</dbReference>
<protein>
    <recommendedName>
        <fullName evidence="4">Neutral/alkaline non-lysosomal ceramidase N-terminal domain-containing protein</fullName>
    </recommendedName>
</protein>
<keyword evidence="1" id="KW-1133">Transmembrane helix</keyword>
<dbReference type="Proteomes" id="UP001145087">
    <property type="component" value="Unassembled WGS sequence"/>
</dbReference>
<keyword evidence="3" id="KW-1185">Reference proteome</keyword>
<reference evidence="2" key="1">
    <citation type="submission" date="2022-11" db="EMBL/GenBank/DDBJ databases">
        <title>Marilongibacter aestuarii gen. nov., sp. nov., isolated from tidal flat sediment.</title>
        <authorList>
            <person name="Jiayan W."/>
        </authorList>
    </citation>
    <scope>NUCLEOTIDE SEQUENCE</scope>
    <source>
        <strain evidence="2">Z1-6</strain>
    </source>
</reference>
<evidence type="ECO:0000256" key="1">
    <source>
        <dbReference type="SAM" id="Phobius"/>
    </source>
</evidence>
<dbReference type="AlphaFoldDB" id="A0A9X3J942"/>
<gene>
    <name evidence="2" type="ORF">OU798_22800</name>
</gene>
<organism evidence="2 3">
    <name type="scientific">Draconibacterium aestuarii</name>
    <dbReference type="NCBI Taxonomy" id="2998507"/>
    <lineage>
        <taxon>Bacteria</taxon>
        <taxon>Pseudomonadati</taxon>
        <taxon>Bacteroidota</taxon>
        <taxon>Bacteroidia</taxon>
        <taxon>Marinilabiliales</taxon>
        <taxon>Prolixibacteraceae</taxon>
        <taxon>Draconibacterium</taxon>
    </lineage>
</organism>
<keyword evidence="1" id="KW-0812">Transmembrane</keyword>
<dbReference type="RefSeq" id="WP_343335521.1">
    <property type="nucleotide sequence ID" value="NZ_JAPOHD010000067.1"/>
</dbReference>
<sequence length="518" mass="56633">MKKILKTVGIVLMLVILGLIFWMYGNLKDRHPGYSADLKILTDSPSALKAGFAAVTITPEVSDTWEEKNNDAEYNPKDGDTFTDGNGNGVFDPVWIAGFSNGKPANGIHDDTWARTMIIDDGKTRLAIVILDAIGFMNDDIVDLRKMIPKETGVTYTIVASTHTHEAADLLGLWGESPFKCGVNKDYMTFVKGQIVKSVVEASQKLKPAKLEISQNLTGAIPLVKDTRKPEVFDSGMRMIKAIDKENGEILGSVVAWGDHPETLWSRNLLISSDFPHYVREGVEKGVFLGDSVVKQGIGGVCVYMNGAVGGLMCTHPSLAVTDPLTGIEYKEPSYEKAEAQGKILSMLALDAMTEPLAVVDSANISLVVRTLKMPIKNTLFKLATALGVLDRGTSGWMKMRSELAVFKIGDISFVTIPGEIYPELVNGGIEAPEGNDFNLQPLEVPPIREMMPGKYKFILGLANDEIGYILPKSQWDVKAPYTYGRDNSPYGEENSLGPETASILHENIKEMLTELAE</sequence>
<feature type="transmembrane region" description="Helical" evidence="1">
    <location>
        <begin position="7"/>
        <end position="25"/>
    </location>
</feature>
<name>A0A9X3J942_9BACT</name>